<sequence>MPLRRRPHGDVSDVPQERERDRPPTAVRCTGHPQERSVLRLTSEGERQLAASRPIVESGLISLTAAVPPDELTRIAATLATLRATLEEGSHGRPG</sequence>
<evidence type="ECO:0000313" key="2">
    <source>
        <dbReference type="EMBL" id="GAA2494728.1"/>
    </source>
</evidence>
<accession>A0ABN3M355</accession>
<comment type="caution">
    <text evidence="2">The sequence shown here is derived from an EMBL/GenBank/DDBJ whole genome shotgun (WGS) entry which is preliminary data.</text>
</comment>
<dbReference type="InterPro" id="IPR036388">
    <property type="entry name" value="WH-like_DNA-bd_sf"/>
</dbReference>
<protein>
    <recommendedName>
        <fullName evidence="4">MarR family transcriptional regulator</fullName>
    </recommendedName>
</protein>
<feature type="compositionally biased region" description="Basic and acidic residues" evidence="1">
    <location>
        <begin position="8"/>
        <end position="23"/>
    </location>
</feature>
<evidence type="ECO:0000256" key="1">
    <source>
        <dbReference type="SAM" id="MobiDB-lite"/>
    </source>
</evidence>
<evidence type="ECO:0008006" key="4">
    <source>
        <dbReference type="Google" id="ProtNLM"/>
    </source>
</evidence>
<reference evidence="2 3" key="1">
    <citation type="journal article" date="2019" name="Int. J. Syst. Evol. Microbiol.">
        <title>The Global Catalogue of Microorganisms (GCM) 10K type strain sequencing project: providing services to taxonomists for standard genome sequencing and annotation.</title>
        <authorList>
            <consortium name="The Broad Institute Genomics Platform"/>
            <consortium name="The Broad Institute Genome Sequencing Center for Infectious Disease"/>
            <person name="Wu L."/>
            <person name="Ma J."/>
        </authorList>
    </citation>
    <scope>NUCLEOTIDE SEQUENCE [LARGE SCALE GENOMIC DNA]</scope>
    <source>
        <strain evidence="2 3">JCM 4395</strain>
    </source>
</reference>
<name>A0ABN3M355_STRLO</name>
<organism evidence="2 3">
    <name type="scientific">Streptomyces longisporus</name>
    <dbReference type="NCBI Taxonomy" id="1948"/>
    <lineage>
        <taxon>Bacteria</taxon>
        <taxon>Bacillati</taxon>
        <taxon>Actinomycetota</taxon>
        <taxon>Actinomycetes</taxon>
        <taxon>Kitasatosporales</taxon>
        <taxon>Streptomycetaceae</taxon>
        <taxon>Streptomyces</taxon>
    </lineage>
</organism>
<gene>
    <name evidence="2" type="ORF">GCM10010276_38890</name>
</gene>
<dbReference type="EMBL" id="BAAASG010000008">
    <property type="protein sequence ID" value="GAA2494728.1"/>
    <property type="molecule type" value="Genomic_DNA"/>
</dbReference>
<dbReference type="Gene3D" id="1.10.10.10">
    <property type="entry name" value="Winged helix-like DNA-binding domain superfamily/Winged helix DNA-binding domain"/>
    <property type="match status" value="1"/>
</dbReference>
<evidence type="ECO:0000313" key="3">
    <source>
        <dbReference type="Proteomes" id="UP001501777"/>
    </source>
</evidence>
<dbReference type="Proteomes" id="UP001501777">
    <property type="component" value="Unassembled WGS sequence"/>
</dbReference>
<feature type="region of interest" description="Disordered" evidence="1">
    <location>
        <begin position="1"/>
        <end position="45"/>
    </location>
</feature>
<keyword evidence="3" id="KW-1185">Reference proteome</keyword>
<proteinExistence type="predicted"/>
<feature type="compositionally biased region" description="Basic and acidic residues" evidence="1">
    <location>
        <begin position="33"/>
        <end position="45"/>
    </location>
</feature>